<dbReference type="InterPro" id="IPR029063">
    <property type="entry name" value="SAM-dependent_MTases_sf"/>
</dbReference>
<comment type="caution">
    <text evidence="8">The sequence shown here is derived from an EMBL/GenBank/DDBJ whole genome shotgun (WGS) entry which is preliminary data.</text>
</comment>
<organism evidence="8 9">
    <name type="scientific">Paraburkholderia piptadeniae</name>
    <dbReference type="NCBI Taxonomy" id="1701573"/>
    <lineage>
        <taxon>Bacteria</taxon>
        <taxon>Pseudomonadati</taxon>
        <taxon>Pseudomonadota</taxon>
        <taxon>Betaproteobacteria</taxon>
        <taxon>Burkholderiales</taxon>
        <taxon>Burkholderiaceae</taxon>
        <taxon>Paraburkholderia</taxon>
    </lineage>
</organism>
<dbReference type="PANTHER" id="PTHR43667:SF1">
    <property type="entry name" value="CYCLOPROPANE-FATTY-ACYL-PHOSPHOLIPID SYNTHASE"/>
    <property type="match status" value="1"/>
</dbReference>
<accession>A0A1N7RYG7</accession>
<sequence>MLDKVLDAKLQTWMQRVRSELDLPVRLTLWNGTHYDLGSFERPRVSLRINDVGAIGAFLDPSLDTLGEAYVREQIDIDGNVIDIVDVAYKLASLSALSAGSARFAGKLMRKFAHTKSEDKAAIQYHYDVSNDFYRLWLDSRMVYSCGYFEYGLETLDEAQEKKIDLILSKIRLRRGHTLLDIGCGWGALVIRAAQRFRTHCVGITLSERQYDLALERVREAQVADRVEIRLQDYRDVTGKFDRITSVGMFEHVGRDNLEAYFARIQSLLTDNGVAMNHGITSTDADSDDSPLGGGSFIDKYVFPAGELPHLSLAVKAMQSGGLEPLDVENLRRHYVRTLEHWTGRFEAHAQRIREMVGETKYRIWRVYLAGCAHAFAVDNVSIFQIVCQKSRQPASVIPWSRRYMCR</sequence>
<dbReference type="InterPro" id="IPR003333">
    <property type="entry name" value="CMAS"/>
</dbReference>
<evidence type="ECO:0000313" key="8">
    <source>
        <dbReference type="EMBL" id="SIT40173.1"/>
    </source>
</evidence>
<dbReference type="EMBL" id="CYGY02000024">
    <property type="protein sequence ID" value="SIT40173.1"/>
    <property type="molecule type" value="Genomic_DNA"/>
</dbReference>
<dbReference type="InterPro" id="IPR057206">
    <property type="entry name" value="DUF7884"/>
</dbReference>
<reference evidence="8" key="1">
    <citation type="submission" date="2016-12" db="EMBL/GenBank/DDBJ databases">
        <authorList>
            <person name="Moulin L."/>
        </authorList>
    </citation>
    <scope>NUCLEOTIDE SEQUENCE [LARGE SCALE GENOMIC DNA]</scope>
    <source>
        <strain evidence="8">STM 7183</strain>
    </source>
</reference>
<dbReference type="PIRSF" id="PIRSF003085">
    <property type="entry name" value="CMAS"/>
    <property type="match status" value="1"/>
</dbReference>
<evidence type="ECO:0000256" key="4">
    <source>
        <dbReference type="ARBA" id="ARBA00022691"/>
    </source>
</evidence>
<dbReference type="OrthoDB" id="9782855at2"/>
<evidence type="ECO:0000256" key="2">
    <source>
        <dbReference type="ARBA" id="ARBA00022603"/>
    </source>
</evidence>
<dbReference type="EC" id="2.1.1.-" evidence="8"/>
<dbReference type="SUPFAM" id="SSF53335">
    <property type="entry name" value="S-adenosyl-L-methionine-dependent methyltransferases"/>
    <property type="match status" value="1"/>
</dbReference>
<evidence type="ECO:0000256" key="1">
    <source>
        <dbReference type="ARBA" id="ARBA00010815"/>
    </source>
</evidence>
<protein>
    <submittedName>
        <fullName evidence="8">Fatty acid methyltransferase</fullName>
        <ecNumber evidence="8">2.1.1.-</ecNumber>
    </submittedName>
</protein>
<keyword evidence="9" id="KW-1185">Reference proteome</keyword>
<comment type="similarity">
    <text evidence="1">Belongs to the CFA/CMAS family.</text>
</comment>
<feature type="active site" evidence="6">
    <location>
        <position position="372"/>
    </location>
</feature>
<gene>
    <name evidence="8" type="ORF">BN2476_240025</name>
</gene>
<proteinExistence type="inferred from homology"/>
<evidence type="ECO:0000256" key="6">
    <source>
        <dbReference type="PIRSR" id="PIRSR003085-1"/>
    </source>
</evidence>
<keyword evidence="5" id="KW-0443">Lipid metabolism</keyword>
<dbReference type="Proteomes" id="UP000195569">
    <property type="component" value="Unassembled WGS sequence"/>
</dbReference>
<evidence type="ECO:0000313" key="9">
    <source>
        <dbReference type="Proteomes" id="UP000195569"/>
    </source>
</evidence>
<name>A0A1N7RYG7_9BURK</name>
<dbReference type="AlphaFoldDB" id="A0A1N7RYG7"/>
<dbReference type="Pfam" id="PF25371">
    <property type="entry name" value="DUF7884"/>
    <property type="match status" value="1"/>
</dbReference>
<dbReference type="InterPro" id="IPR050723">
    <property type="entry name" value="CFA/CMAS"/>
</dbReference>
<dbReference type="Gene3D" id="3.40.50.150">
    <property type="entry name" value="Vaccinia Virus protein VP39"/>
    <property type="match status" value="1"/>
</dbReference>
<dbReference type="PANTHER" id="PTHR43667">
    <property type="entry name" value="CYCLOPROPANE-FATTY-ACYL-PHOSPHOLIPID SYNTHASE"/>
    <property type="match status" value="1"/>
</dbReference>
<keyword evidence="3 8" id="KW-0808">Transferase</keyword>
<dbReference type="RefSeq" id="WP_087734359.1">
    <property type="nucleotide sequence ID" value="NZ_CYGY02000024.1"/>
</dbReference>
<keyword evidence="4" id="KW-0949">S-adenosyl-L-methionine</keyword>
<evidence type="ECO:0000256" key="5">
    <source>
        <dbReference type="ARBA" id="ARBA00023098"/>
    </source>
</evidence>
<dbReference type="Pfam" id="PF02353">
    <property type="entry name" value="CMAS"/>
    <property type="match status" value="1"/>
</dbReference>
<evidence type="ECO:0000259" key="7">
    <source>
        <dbReference type="Pfam" id="PF25371"/>
    </source>
</evidence>
<keyword evidence="2 8" id="KW-0489">Methyltransferase</keyword>
<dbReference type="GO" id="GO:0032259">
    <property type="term" value="P:methylation"/>
    <property type="evidence" value="ECO:0007669"/>
    <property type="project" value="UniProtKB-KW"/>
</dbReference>
<dbReference type="GO" id="GO:0008610">
    <property type="term" value="P:lipid biosynthetic process"/>
    <property type="evidence" value="ECO:0007669"/>
    <property type="project" value="InterPro"/>
</dbReference>
<dbReference type="CDD" id="cd02440">
    <property type="entry name" value="AdoMet_MTases"/>
    <property type="match status" value="1"/>
</dbReference>
<evidence type="ECO:0000256" key="3">
    <source>
        <dbReference type="ARBA" id="ARBA00022679"/>
    </source>
</evidence>
<feature type="domain" description="DUF7884" evidence="7">
    <location>
        <begin position="13"/>
        <end position="92"/>
    </location>
</feature>
<dbReference type="GO" id="GO:0008168">
    <property type="term" value="F:methyltransferase activity"/>
    <property type="evidence" value="ECO:0007669"/>
    <property type="project" value="UniProtKB-KW"/>
</dbReference>